<gene>
    <name evidence="1" type="ORF">IQ230_24430</name>
</gene>
<evidence type="ECO:0000313" key="2">
    <source>
        <dbReference type="Proteomes" id="UP000651156"/>
    </source>
</evidence>
<proteinExistence type="predicted"/>
<protein>
    <submittedName>
        <fullName evidence="1">BrnT family toxin</fullName>
    </submittedName>
</protein>
<keyword evidence="2" id="KW-1185">Reference proteome</keyword>
<dbReference type="Pfam" id="PF04365">
    <property type="entry name" value="BrnT_toxin"/>
    <property type="match status" value="1"/>
</dbReference>
<dbReference type="Proteomes" id="UP000651156">
    <property type="component" value="Unassembled WGS sequence"/>
</dbReference>
<dbReference type="RefSeq" id="WP_193934813.1">
    <property type="nucleotide sequence ID" value="NZ_CAWPMZ010000144.1"/>
</dbReference>
<dbReference type="InterPro" id="IPR038573">
    <property type="entry name" value="BrnT_sf"/>
</dbReference>
<organism evidence="1 2">
    <name type="scientific">Gloeocapsopsis crepidinum LEGE 06123</name>
    <dbReference type="NCBI Taxonomy" id="588587"/>
    <lineage>
        <taxon>Bacteria</taxon>
        <taxon>Bacillati</taxon>
        <taxon>Cyanobacteriota</taxon>
        <taxon>Cyanophyceae</taxon>
        <taxon>Oscillatoriophycideae</taxon>
        <taxon>Chroococcales</taxon>
        <taxon>Chroococcaceae</taxon>
        <taxon>Gloeocapsopsis</taxon>
    </lineage>
</organism>
<accession>A0ABR9UYM8</accession>
<sequence>MDSLRFEWDDQKAQLNIKKHGISFDEAATIFYDPHYLEDYDEAHSDQEDRFKIIGMSSNRRLLVATYIQRVDRIRMISSRLATKNERRIYESQI</sequence>
<reference evidence="1 2" key="1">
    <citation type="submission" date="2020-10" db="EMBL/GenBank/DDBJ databases">
        <authorList>
            <person name="Castelo-Branco R."/>
            <person name="Eusebio N."/>
            <person name="Adriana R."/>
            <person name="Vieira A."/>
            <person name="Brugerolle De Fraissinette N."/>
            <person name="Rezende De Castro R."/>
            <person name="Schneider M.P."/>
            <person name="Vasconcelos V."/>
            <person name="Leao P.N."/>
        </authorList>
    </citation>
    <scope>NUCLEOTIDE SEQUENCE [LARGE SCALE GENOMIC DNA]</scope>
    <source>
        <strain evidence="1 2">LEGE 06123</strain>
    </source>
</reference>
<dbReference type="EMBL" id="JADEWN010000094">
    <property type="protein sequence ID" value="MBE9193429.1"/>
    <property type="molecule type" value="Genomic_DNA"/>
</dbReference>
<evidence type="ECO:0000313" key="1">
    <source>
        <dbReference type="EMBL" id="MBE9193429.1"/>
    </source>
</evidence>
<dbReference type="Gene3D" id="3.10.450.530">
    <property type="entry name" value="Ribonuclease toxin, BrnT, of type II toxin-antitoxin system"/>
    <property type="match status" value="1"/>
</dbReference>
<name>A0ABR9UYM8_9CHRO</name>
<comment type="caution">
    <text evidence="1">The sequence shown here is derived from an EMBL/GenBank/DDBJ whole genome shotgun (WGS) entry which is preliminary data.</text>
</comment>
<dbReference type="InterPro" id="IPR007460">
    <property type="entry name" value="BrnT_toxin"/>
</dbReference>